<dbReference type="SUPFAM" id="SSF49879">
    <property type="entry name" value="SMAD/FHA domain"/>
    <property type="match status" value="1"/>
</dbReference>
<proteinExistence type="predicted"/>
<sequence length="545" mass="60644">MTAEALRIDFEMNHEHEMVIYRPSGIARSELDEVEVCMLQGNLRMPHLLHVDWTDRDGMITFRYPLSGRKLLTHWLQTRSCSMRDFYTLLLIVVETLDDCKDYMLRPEGFLLDEHAIFVGERLEHVSLCYVPIANGAAHHGMNKVSDALLSLAVKWLGSVSKPDGEGMKRVFQYLRDDQMSWRTLRQVLLQLIGESVHPPVERGATSKESAEVSSEVESERRLAADVVPEPRHINTGNAGQPRFTLEPPSRETRDTAHVHVAPLALKDTRSNIEDDLPAPSILTEEEEEALYEEKARMRWIFGAGFVIGAAVIWRFLYMPSGTNRSMLLSAGLTLVLAAAAMFFWKKRYGASSEEPESMDWSVPADQDRMVSAAPTFPSAPVLQHSAGMPAAFPQGRVERAEQVLLPAAAPVYSDDKQPMTQMISNNEATVWLGGGTEEEQAVVAKRWLMRESDGQSSKIEVGGSVMIGRATEGVDYTDPSPGISRTHLEIQKADDMWTAKDVGSRNGSTLNGQAMIPYKSYALNDGDVVQLAGEKGPKYVLRTG</sequence>
<keyword evidence="2" id="KW-1133">Transmembrane helix</keyword>
<dbReference type="InterPro" id="IPR000253">
    <property type="entry name" value="FHA_dom"/>
</dbReference>
<dbReference type="Proteomes" id="UP000570361">
    <property type="component" value="Unassembled WGS sequence"/>
</dbReference>
<evidence type="ECO:0000256" key="2">
    <source>
        <dbReference type="SAM" id="Phobius"/>
    </source>
</evidence>
<evidence type="ECO:0000259" key="3">
    <source>
        <dbReference type="PROSITE" id="PS50006"/>
    </source>
</evidence>
<keyword evidence="2" id="KW-0812">Transmembrane</keyword>
<feature type="domain" description="FHA" evidence="3">
    <location>
        <begin position="466"/>
        <end position="516"/>
    </location>
</feature>
<dbReference type="SMART" id="SM00240">
    <property type="entry name" value="FHA"/>
    <property type="match status" value="1"/>
</dbReference>
<feature type="compositionally biased region" description="Basic and acidic residues" evidence="1">
    <location>
        <begin position="218"/>
        <end position="233"/>
    </location>
</feature>
<reference evidence="4 5" key="1">
    <citation type="submission" date="2020-08" db="EMBL/GenBank/DDBJ databases">
        <title>Genomic Encyclopedia of Type Strains, Phase III (KMG-III): the genomes of soil and plant-associated and newly described type strains.</title>
        <authorList>
            <person name="Whitman W."/>
        </authorList>
    </citation>
    <scope>NUCLEOTIDE SEQUENCE [LARGE SCALE GENOMIC DNA]</scope>
    <source>
        <strain evidence="4 5">CECT 5862</strain>
    </source>
</reference>
<name>A0A7W5B2E9_9BACL</name>
<dbReference type="Gene3D" id="2.60.200.20">
    <property type="match status" value="1"/>
</dbReference>
<protein>
    <recommendedName>
        <fullName evidence="3">FHA domain-containing protein</fullName>
    </recommendedName>
</protein>
<feature type="transmembrane region" description="Helical" evidence="2">
    <location>
        <begin position="326"/>
        <end position="345"/>
    </location>
</feature>
<evidence type="ECO:0000313" key="5">
    <source>
        <dbReference type="Proteomes" id="UP000570361"/>
    </source>
</evidence>
<dbReference type="Pfam" id="PF19909">
    <property type="entry name" value="DUF6382"/>
    <property type="match status" value="1"/>
</dbReference>
<dbReference type="InterPro" id="IPR008984">
    <property type="entry name" value="SMAD_FHA_dom_sf"/>
</dbReference>
<comment type="caution">
    <text evidence="4">The sequence shown here is derived from an EMBL/GenBank/DDBJ whole genome shotgun (WGS) entry which is preliminary data.</text>
</comment>
<dbReference type="AlphaFoldDB" id="A0A7W5B2E9"/>
<feature type="transmembrane region" description="Helical" evidence="2">
    <location>
        <begin position="300"/>
        <end position="320"/>
    </location>
</feature>
<organism evidence="4 5">
    <name type="scientific">Paenibacillus phyllosphaerae</name>
    <dbReference type="NCBI Taxonomy" id="274593"/>
    <lineage>
        <taxon>Bacteria</taxon>
        <taxon>Bacillati</taxon>
        <taxon>Bacillota</taxon>
        <taxon>Bacilli</taxon>
        <taxon>Bacillales</taxon>
        <taxon>Paenibacillaceae</taxon>
        <taxon>Paenibacillus</taxon>
    </lineage>
</organism>
<evidence type="ECO:0000313" key="4">
    <source>
        <dbReference type="EMBL" id="MBB3112929.1"/>
    </source>
</evidence>
<accession>A0A7W5B2E9</accession>
<gene>
    <name evidence="4" type="ORF">FHS18_005031</name>
</gene>
<dbReference type="Pfam" id="PF00498">
    <property type="entry name" value="FHA"/>
    <property type="match status" value="1"/>
</dbReference>
<keyword evidence="2" id="KW-0472">Membrane</keyword>
<dbReference type="EMBL" id="JACHXK010000015">
    <property type="protein sequence ID" value="MBB3112929.1"/>
    <property type="molecule type" value="Genomic_DNA"/>
</dbReference>
<dbReference type="InterPro" id="IPR045962">
    <property type="entry name" value="DUF6382"/>
</dbReference>
<keyword evidence="5" id="KW-1185">Reference proteome</keyword>
<dbReference type="PROSITE" id="PS50006">
    <property type="entry name" value="FHA_DOMAIN"/>
    <property type="match status" value="1"/>
</dbReference>
<feature type="region of interest" description="Disordered" evidence="1">
    <location>
        <begin position="200"/>
        <end position="252"/>
    </location>
</feature>
<evidence type="ECO:0000256" key="1">
    <source>
        <dbReference type="SAM" id="MobiDB-lite"/>
    </source>
</evidence>
<dbReference type="RefSeq" id="WP_183603033.1">
    <property type="nucleotide sequence ID" value="NZ_JACHXK010000015.1"/>
</dbReference>